<protein>
    <submittedName>
        <fullName evidence="7">TetR/AcrR family transcriptional regulator</fullName>
    </submittedName>
</protein>
<feature type="domain" description="HTH tetR-type" evidence="5">
    <location>
        <begin position="44"/>
        <end position="91"/>
    </location>
</feature>
<dbReference type="SUPFAM" id="SSF46689">
    <property type="entry name" value="Homeodomain-like"/>
    <property type="match status" value="1"/>
</dbReference>
<dbReference type="EMBL" id="JABWGN010000004">
    <property type="protein sequence ID" value="NUW31931.1"/>
    <property type="molecule type" value="Genomic_DNA"/>
</dbReference>
<dbReference type="Proteomes" id="UP000586042">
    <property type="component" value="Unassembled WGS sequence"/>
</dbReference>
<evidence type="ECO:0000313" key="8">
    <source>
        <dbReference type="Proteomes" id="UP000586042"/>
    </source>
</evidence>
<dbReference type="InterPro" id="IPR050109">
    <property type="entry name" value="HTH-type_TetR-like_transc_reg"/>
</dbReference>
<proteinExistence type="predicted"/>
<evidence type="ECO:0000313" key="7">
    <source>
        <dbReference type="EMBL" id="NUW31931.1"/>
    </source>
</evidence>
<sequence length="256" mass="27709">MVSTGPARTRDRRPGREADTRERPGRGADTRERPGRGADTRERILAAAERLFAEHGIAAVSNRQIGEAAGQSNNYAVGYHFGTKTDLVRAVLRRHNGAMEERRAAMLAAVGDASGVREWASCLVRPATEHLASLPAPTWYARFLAQADTEPTMRAVVIEEAVAMPSLGPIAEHLFRLAPGVPEEVHRQRTDMCRVLVVHMLAERERALHEDPAADPAAVWRQTADALVDALAGLLAAPVTASRGQPAPHPPAGRRS</sequence>
<reference evidence="7 8" key="1">
    <citation type="submission" date="2020-06" db="EMBL/GenBank/DDBJ databases">
        <title>Nonomuraea sp. SMC257, a novel actinomycete isolated from soil.</title>
        <authorList>
            <person name="Chanama M."/>
        </authorList>
    </citation>
    <scope>NUCLEOTIDE SEQUENCE [LARGE SCALE GENOMIC DNA]</scope>
    <source>
        <strain evidence="7 8">SMC257</strain>
    </source>
</reference>
<evidence type="ECO:0000256" key="4">
    <source>
        <dbReference type="SAM" id="MobiDB-lite"/>
    </source>
</evidence>
<keyword evidence="8" id="KW-1185">Reference proteome</keyword>
<dbReference type="Gene3D" id="1.10.357.10">
    <property type="entry name" value="Tetracycline Repressor, domain 2"/>
    <property type="match status" value="1"/>
</dbReference>
<dbReference type="GO" id="GO:0000976">
    <property type="term" value="F:transcription cis-regulatory region binding"/>
    <property type="evidence" value="ECO:0007669"/>
    <property type="project" value="TreeGrafter"/>
</dbReference>
<feature type="domain" description="PsrA tetracyclin repressor-like C-terminal" evidence="6">
    <location>
        <begin position="122"/>
        <end position="233"/>
    </location>
</feature>
<feature type="region of interest" description="Disordered" evidence="4">
    <location>
        <begin position="1"/>
        <end position="40"/>
    </location>
</feature>
<organism evidence="7 8">
    <name type="scientific">Nonomuraea montanisoli</name>
    <dbReference type="NCBI Taxonomy" id="2741721"/>
    <lineage>
        <taxon>Bacteria</taxon>
        <taxon>Bacillati</taxon>
        <taxon>Actinomycetota</taxon>
        <taxon>Actinomycetes</taxon>
        <taxon>Streptosporangiales</taxon>
        <taxon>Streptosporangiaceae</taxon>
        <taxon>Nonomuraea</taxon>
    </lineage>
</organism>
<accession>A0A7Y6I5G0</accession>
<keyword evidence="3" id="KW-0804">Transcription</keyword>
<evidence type="ECO:0000259" key="6">
    <source>
        <dbReference type="Pfam" id="PF17939"/>
    </source>
</evidence>
<dbReference type="AlphaFoldDB" id="A0A7Y6I5G0"/>
<gene>
    <name evidence="7" type="ORF">HTZ77_10895</name>
</gene>
<dbReference type="RefSeq" id="WP_175589387.1">
    <property type="nucleotide sequence ID" value="NZ_JABWGN010000004.1"/>
</dbReference>
<evidence type="ECO:0000256" key="2">
    <source>
        <dbReference type="ARBA" id="ARBA00023125"/>
    </source>
</evidence>
<dbReference type="InterPro" id="IPR041586">
    <property type="entry name" value="PsrA_TetR_C"/>
</dbReference>
<feature type="compositionally biased region" description="Basic and acidic residues" evidence="4">
    <location>
        <begin position="8"/>
        <end position="40"/>
    </location>
</feature>
<dbReference type="InterPro" id="IPR001647">
    <property type="entry name" value="HTH_TetR"/>
</dbReference>
<keyword evidence="1" id="KW-0805">Transcription regulation</keyword>
<name>A0A7Y6I5G0_9ACTN</name>
<evidence type="ECO:0000256" key="1">
    <source>
        <dbReference type="ARBA" id="ARBA00023015"/>
    </source>
</evidence>
<evidence type="ECO:0000256" key="3">
    <source>
        <dbReference type="ARBA" id="ARBA00023163"/>
    </source>
</evidence>
<dbReference type="PANTHER" id="PTHR30055">
    <property type="entry name" value="HTH-TYPE TRANSCRIPTIONAL REGULATOR RUTR"/>
    <property type="match status" value="1"/>
</dbReference>
<keyword evidence="2" id="KW-0238">DNA-binding</keyword>
<dbReference type="Pfam" id="PF17939">
    <property type="entry name" value="TetR_C_30"/>
    <property type="match status" value="1"/>
</dbReference>
<dbReference type="GO" id="GO:0003700">
    <property type="term" value="F:DNA-binding transcription factor activity"/>
    <property type="evidence" value="ECO:0007669"/>
    <property type="project" value="TreeGrafter"/>
</dbReference>
<dbReference type="PANTHER" id="PTHR30055:SF234">
    <property type="entry name" value="HTH-TYPE TRANSCRIPTIONAL REGULATOR BETI"/>
    <property type="match status" value="1"/>
</dbReference>
<dbReference type="InterPro" id="IPR009057">
    <property type="entry name" value="Homeodomain-like_sf"/>
</dbReference>
<comment type="caution">
    <text evidence="7">The sequence shown here is derived from an EMBL/GenBank/DDBJ whole genome shotgun (WGS) entry which is preliminary data.</text>
</comment>
<evidence type="ECO:0000259" key="5">
    <source>
        <dbReference type="Pfam" id="PF00440"/>
    </source>
</evidence>
<dbReference type="Pfam" id="PF00440">
    <property type="entry name" value="TetR_N"/>
    <property type="match status" value="1"/>
</dbReference>